<feature type="compositionally biased region" description="Low complexity" evidence="3">
    <location>
        <begin position="350"/>
        <end position="365"/>
    </location>
</feature>
<keyword evidence="4" id="KW-1185">Reference proteome</keyword>
<sequence length="391" mass="43127">PGLLFNLLRRRFRLRRQGRLACRLYDLPDAAALRNSASPTPGRLFRHRRSLVDWRGSAVLAGTQDGEILEIGTEQLDRPAVLVQSHSEGELWALAPHPKKPVLCASGTPATGDCQQKARLDRKARSCAFNEDGSLIACGFIDGGFTVFRTRDLVELFSAKERKEVLHEMKFSPDGKFLAVGVKRQFRGHLRRAAKVKEKWFERPRLRLSSGAPGQACLATAVKGIWEKYTDTNDVNAVDVNFEHEVIIFANYKPLYEAYEAMRCLATGDDFGLVKLLSAIHQLGRARNFRPLRWPFRPRDNVRWLQDGCTLVSIGGADHAVFSGASEGGDDVAGVGALTDGVGQSSAYLDSGSEGSDTDSSAAGGWTPMWKLRSRPNCRQARNGSELRTTG</sequence>
<proteinExistence type="predicted"/>
<dbReference type="WBParaSite" id="maker-unitig_37939-snap-gene-0.1-mRNA-1">
    <property type="protein sequence ID" value="maker-unitig_37939-snap-gene-0.1-mRNA-1"/>
    <property type="gene ID" value="maker-unitig_37939-snap-gene-0.1"/>
</dbReference>
<evidence type="ECO:0000313" key="5">
    <source>
        <dbReference type="WBParaSite" id="maker-unitig_37939-snap-gene-0.1-mRNA-1"/>
    </source>
</evidence>
<name>A0A1I8FJQ8_9PLAT</name>
<feature type="compositionally biased region" description="Polar residues" evidence="3">
    <location>
        <begin position="380"/>
        <end position="391"/>
    </location>
</feature>
<evidence type="ECO:0000256" key="1">
    <source>
        <dbReference type="ARBA" id="ARBA00022574"/>
    </source>
</evidence>
<dbReference type="Proteomes" id="UP000095280">
    <property type="component" value="Unplaced"/>
</dbReference>
<protein>
    <submittedName>
        <fullName evidence="5">WD_REPEATS_REGION domain-containing protein</fullName>
    </submittedName>
</protein>
<dbReference type="AlphaFoldDB" id="A0A1I8FJQ8"/>
<dbReference type="InterPro" id="IPR015943">
    <property type="entry name" value="WD40/YVTN_repeat-like_dom_sf"/>
</dbReference>
<dbReference type="Gene3D" id="2.130.10.10">
    <property type="entry name" value="YVTN repeat-like/Quinoprotein amine dehydrogenase"/>
    <property type="match status" value="3"/>
</dbReference>
<reference evidence="5" key="1">
    <citation type="submission" date="2016-11" db="UniProtKB">
        <authorList>
            <consortium name="WormBaseParasite"/>
        </authorList>
    </citation>
    <scope>IDENTIFICATION</scope>
</reference>
<dbReference type="SUPFAM" id="SSF117289">
    <property type="entry name" value="Nucleoporin domain"/>
    <property type="match status" value="1"/>
</dbReference>
<evidence type="ECO:0000256" key="3">
    <source>
        <dbReference type="SAM" id="MobiDB-lite"/>
    </source>
</evidence>
<evidence type="ECO:0000256" key="2">
    <source>
        <dbReference type="ARBA" id="ARBA00022737"/>
    </source>
</evidence>
<evidence type="ECO:0000313" key="4">
    <source>
        <dbReference type="Proteomes" id="UP000095280"/>
    </source>
</evidence>
<keyword evidence="2" id="KW-0677">Repeat</keyword>
<dbReference type="PANTHER" id="PTHR13720:SF33">
    <property type="entry name" value="HELP DOMAIN-CONTAINING PROTEIN"/>
    <property type="match status" value="1"/>
</dbReference>
<organism evidence="4 5">
    <name type="scientific">Macrostomum lignano</name>
    <dbReference type="NCBI Taxonomy" id="282301"/>
    <lineage>
        <taxon>Eukaryota</taxon>
        <taxon>Metazoa</taxon>
        <taxon>Spiralia</taxon>
        <taxon>Lophotrochozoa</taxon>
        <taxon>Platyhelminthes</taxon>
        <taxon>Rhabditophora</taxon>
        <taxon>Macrostomorpha</taxon>
        <taxon>Macrostomida</taxon>
        <taxon>Macrostomidae</taxon>
        <taxon>Macrostomum</taxon>
    </lineage>
</organism>
<keyword evidence="1" id="KW-0853">WD repeat</keyword>
<feature type="region of interest" description="Disordered" evidence="3">
    <location>
        <begin position="347"/>
        <end position="391"/>
    </location>
</feature>
<dbReference type="PANTHER" id="PTHR13720">
    <property type="entry name" value="WD-40 REPEAT PROTEIN"/>
    <property type="match status" value="1"/>
</dbReference>
<accession>A0A1I8FJQ8</accession>
<dbReference type="GO" id="GO:0008017">
    <property type="term" value="F:microtubule binding"/>
    <property type="evidence" value="ECO:0007669"/>
    <property type="project" value="TreeGrafter"/>
</dbReference>
<dbReference type="InterPro" id="IPR050630">
    <property type="entry name" value="WD_repeat_EMAP"/>
</dbReference>